<dbReference type="RefSeq" id="WP_004810763.1">
    <property type="nucleotide sequence ID" value="NZ_CAURJC010000007.1"/>
</dbReference>
<keyword evidence="1" id="KW-0732">Signal</keyword>
<organism evidence="2 3">
    <name type="scientific">Acinetobacter schindleri</name>
    <dbReference type="NCBI Taxonomy" id="108981"/>
    <lineage>
        <taxon>Bacteria</taxon>
        <taxon>Pseudomonadati</taxon>
        <taxon>Pseudomonadota</taxon>
        <taxon>Gammaproteobacteria</taxon>
        <taxon>Moraxellales</taxon>
        <taxon>Moraxellaceae</taxon>
        <taxon>Acinetobacter</taxon>
    </lineage>
</organism>
<name>A0AAE7BXX3_9GAMM</name>
<proteinExistence type="predicted"/>
<reference evidence="2 3" key="1">
    <citation type="submission" date="2019-09" db="EMBL/GenBank/DDBJ databases">
        <title>Non-baumannii Acinetobacter spp. carrying blaNDM-1 isolated in China.</title>
        <authorList>
            <person name="Cui C."/>
            <person name="Chen C."/>
            <person name="Sun J."/>
            <person name="Liu Y."/>
        </authorList>
    </citation>
    <scope>NUCLEOTIDE SEQUENCE [LARGE SCALE GENOMIC DNA]</scope>
    <source>
        <strain evidence="2 3">HZE23-1</strain>
    </source>
</reference>
<protein>
    <submittedName>
        <fullName evidence="2">Uncharacterized protein</fullName>
    </submittedName>
</protein>
<dbReference type="EMBL" id="CP044463">
    <property type="protein sequence ID" value="QIC67794.1"/>
    <property type="molecule type" value="Genomic_DNA"/>
</dbReference>
<evidence type="ECO:0000256" key="1">
    <source>
        <dbReference type="SAM" id="SignalP"/>
    </source>
</evidence>
<feature type="chain" id="PRO_5042178771" evidence="1">
    <location>
        <begin position="20"/>
        <end position="172"/>
    </location>
</feature>
<dbReference type="Proteomes" id="UP000503505">
    <property type="component" value="Chromosome"/>
</dbReference>
<evidence type="ECO:0000313" key="2">
    <source>
        <dbReference type="EMBL" id="QIC67794.1"/>
    </source>
</evidence>
<feature type="signal peptide" evidence="1">
    <location>
        <begin position="1"/>
        <end position="19"/>
    </location>
</feature>
<sequence>MNKLYPLLAFAFIANTAYADDSTYRSEAKLSDSQASTWNVGAGFTRNMIHLNTEWVNPYGITYVKGGVFLDDDKPFGAQVGFRYPAHLTGKDKNGYYVGAYAGHIQSKKVDGEYEARLGGGVDLSYVMLSSERISTFSVGIGAGEEMKSRSGHVVAEIEPQLQFSYTLSIGL</sequence>
<accession>A0AAE7BXX3</accession>
<dbReference type="AlphaFoldDB" id="A0AAE7BXX3"/>
<evidence type="ECO:0000313" key="3">
    <source>
        <dbReference type="Proteomes" id="UP000503505"/>
    </source>
</evidence>
<gene>
    <name evidence="2" type="ORF">FSC10_10660</name>
</gene>